<organism evidence="2 3">
    <name type="scientific">Halanaerobium kushneri</name>
    <dbReference type="NCBI Taxonomy" id="56779"/>
    <lineage>
        <taxon>Bacteria</taxon>
        <taxon>Bacillati</taxon>
        <taxon>Bacillota</taxon>
        <taxon>Clostridia</taxon>
        <taxon>Halanaerobiales</taxon>
        <taxon>Halanaerobiaceae</taxon>
        <taxon>Halanaerobium</taxon>
    </lineage>
</organism>
<dbReference type="PANTHER" id="PTHR35867">
    <property type="entry name" value="PROTEIN RSEC"/>
    <property type="match status" value="1"/>
</dbReference>
<sequence>MEELATVVQKNNDKVEVRIIKHSACSKCDKNCGLAGNSHDQDQVFLEVEDKIGVKKGDRVLLEMEKGNLVFATLIVYLLPIFLMISGYFFGSWVAAILNIKSVELAGIAGTFIFLIISFLLNKILNSYFEKISSFQPTIKRVIN</sequence>
<keyword evidence="3" id="KW-1185">Reference proteome</keyword>
<dbReference type="Proteomes" id="UP000185669">
    <property type="component" value="Unassembled WGS sequence"/>
</dbReference>
<keyword evidence="1" id="KW-0472">Membrane</keyword>
<dbReference type="AlphaFoldDB" id="A0A1N6YNY5"/>
<dbReference type="PANTHER" id="PTHR35867:SF1">
    <property type="entry name" value="PROTEIN RSEC"/>
    <property type="match status" value="1"/>
</dbReference>
<feature type="transmembrane region" description="Helical" evidence="1">
    <location>
        <begin position="69"/>
        <end position="90"/>
    </location>
</feature>
<accession>A0A1N6YNY5</accession>
<gene>
    <name evidence="2" type="ORF">SAMN05421834_11510</name>
</gene>
<evidence type="ECO:0000313" key="2">
    <source>
        <dbReference type="EMBL" id="SIR16314.1"/>
    </source>
</evidence>
<evidence type="ECO:0000256" key="1">
    <source>
        <dbReference type="SAM" id="Phobius"/>
    </source>
</evidence>
<keyword evidence="1" id="KW-1133">Transmembrane helix</keyword>
<dbReference type="Pfam" id="PF04246">
    <property type="entry name" value="RseC_MucC"/>
    <property type="match status" value="1"/>
</dbReference>
<feature type="transmembrane region" description="Helical" evidence="1">
    <location>
        <begin position="102"/>
        <end position="121"/>
    </location>
</feature>
<dbReference type="InterPro" id="IPR007359">
    <property type="entry name" value="SigmaE_reg_RseC_MucC"/>
</dbReference>
<protein>
    <submittedName>
        <fullName evidence="2">Positive regulator of sigma(E), RseC/MucC</fullName>
    </submittedName>
</protein>
<proteinExistence type="predicted"/>
<dbReference type="PIRSF" id="PIRSF004923">
    <property type="entry name" value="RseC"/>
    <property type="match status" value="1"/>
</dbReference>
<reference evidence="3" key="1">
    <citation type="submission" date="2017-01" db="EMBL/GenBank/DDBJ databases">
        <authorList>
            <person name="Varghese N."/>
            <person name="Submissions S."/>
        </authorList>
    </citation>
    <scope>NUCLEOTIDE SEQUENCE [LARGE SCALE GENOMIC DNA]</scope>
    <source>
        <strain evidence="3">ATCC 700103</strain>
    </source>
</reference>
<dbReference type="RefSeq" id="WP_076545387.1">
    <property type="nucleotide sequence ID" value="NZ_FTNC01000015.1"/>
</dbReference>
<dbReference type="OrthoDB" id="307768at2"/>
<evidence type="ECO:0000313" key="3">
    <source>
        <dbReference type="Proteomes" id="UP000185669"/>
    </source>
</evidence>
<dbReference type="EMBL" id="FTNC01000015">
    <property type="protein sequence ID" value="SIR16314.1"/>
    <property type="molecule type" value="Genomic_DNA"/>
</dbReference>
<dbReference type="STRING" id="56779.SAMN05421834_11510"/>
<dbReference type="InterPro" id="IPR026268">
    <property type="entry name" value="RseC"/>
</dbReference>
<keyword evidence="1" id="KW-0812">Transmembrane</keyword>
<name>A0A1N6YNY5_9FIRM</name>